<organism evidence="2 3">
    <name type="scientific">Salvia divinorum</name>
    <name type="common">Maria pastora</name>
    <name type="synonym">Diviner's sage</name>
    <dbReference type="NCBI Taxonomy" id="28513"/>
    <lineage>
        <taxon>Eukaryota</taxon>
        <taxon>Viridiplantae</taxon>
        <taxon>Streptophyta</taxon>
        <taxon>Embryophyta</taxon>
        <taxon>Tracheophyta</taxon>
        <taxon>Spermatophyta</taxon>
        <taxon>Magnoliopsida</taxon>
        <taxon>eudicotyledons</taxon>
        <taxon>Gunneridae</taxon>
        <taxon>Pentapetalae</taxon>
        <taxon>asterids</taxon>
        <taxon>lamiids</taxon>
        <taxon>Lamiales</taxon>
        <taxon>Lamiaceae</taxon>
        <taxon>Nepetoideae</taxon>
        <taxon>Mentheae</taxon>
        <taxon>Salviinae</taxon>
        <taxon>Salvia</taxon>
        <taxon>Salvia subgen. Calosphace</taxon>
    </lineage>
</organism>
<accession>A0ABD1HTC2</accession>
<dbReference type="AlphaFoldDB" id="A0ABD1HTC2"/>
<name>A0ABD1HTC2_SALDI</name>
<protein>
    <submittedName>
        <fullName evidence="2">Uncharacterized protein</fullName>
    </submittedName>
</protein>
<proteinExistence type="predicted"/>
<evidence type="ECO:0000256" key="1">
    <source>
        <dbReference type="SAM" id="MobiDB-lite"/>
    </source>
</evidence>
<comment type="caution">
    <text evidence="2">The sequence shown here is derived from an EMBL/GenBank/DDBJ whole genome shotgun (WGS) entry which is preliminary data.</text>
</comment>
<keyword evidence="3" id="KW-1185">Reference proteome</keyword>
<gene>
    <name evidence="2" type="ORF">AAHA92_10044</name>
</gene>
<evidence type="ECO:0000313" key="3">
    <source>
        <dbReference type="Proteomes" id="UP001567538"/>
    </source>
</evidence>
<feature type="compositionally biased region" description="Low complexity" evidence="1">
    <location>
        <begin position="12"/>
        <end position="26"/>
    </location>
</feature>
<feature type="region of interest" description="Disordered" evidence="1">
    <location>
        <begin position="1"/>
        <end position="32"/>
    </location>
</feature>
<reference evidence="2 3" key="1">
    <citation type="submission" date="2024-06" db="EMBL/GenBank/DDBJ databases">
        <title>A chromosome level genome sequence of Diviner's sage (Salvia divinorum).</title>
        <authorList>
            <person name="Ford S.A."/>
            <person name="Ro D.-K."/>
            <person name="Ness R.W."/>
            <person name="Phillips M.A."/>
        </authorList>
    </citation>
    <scope>NUCLEOTIDE SEQUENCE [LARGE SCALE GENOMIC DNA]</scope>
    <source>
        <strain evidence="2">SAF-2024a</strain>
        <tissue evidence="2">Leaf</tissue>
    </source>
</reference>
<dbReference type="EMBL" id="JBEAFC010000004">
    <property type="protein sequence ID" value="KAL1559735.1"/>
    <property type="molecule type" value="Genomic_DNA"/>
</dbReference>
<dbReference type="Proteomes" id="UP001567538">
    <property type="component" value="Unassembled WGS sequence"/>
</dbReference>
<evidence type="ECO:0000313" key="2">
    <source>
        <dbReference type="EMBL" id="KAL1559735.1"/>
    </source>
</evidence>
<sequence length="126" mass="13840">MRRILPDTAQVSPPSHSLLPSDSPSSYGLVQTELGPSSSLPYSLFLHPYLSLHRPPSQHQPPTQLQPAAIHITPLPLHSPAPDAAAVSPSDQVVLQVLLLRFHPWSADTKRRSGCSSYVVRLERKQ</sequence>